<sequence length="350" mass="37425">MECAPHRIWKKLMALVLSLVLMAVMLPGALAVDLNVDAGFYFKQSRGGTCTLASAAMMLRRRAFLDGLTDWTDVTENSVRGSAWAGGLSHSFNYNAMQVGYSTLPSNNEAKKAVLIQLLAEHPEGIVLYDRRQPHAVLLTDYTDGVFYCSDPAGSVSSGRVPISAASISIAGASCYWYISSDHNSAVVTLDSLRLEGMRYPVNIRTGKGMSVSGTAASASGAVLSSVEAAILDANDQPVQSAEASPNASSWSLKNFDSQLRFGELPEGSYTYMVVLTDSNGQTLCFMSDFTVSGSASSTATYWTVQDPSGTKLGQLVQETEEAVAEAVESKAEAVTETETKKGMWSWLLG</sequence>
<dbReference type="EMBL" id="CABHMY010000100">
    <property type="protein sequence ID" value="VUX07928.1"/>
    <property type="molecule type" value="Genomic_DNA"/>
</dbReference>
<organism evidence="1 2">
    <name type="scientific">Faecalibacterium prausnitzii</name>
    <dbReference type="NCBI Taxonomy" id="853"/>
    <lineage>
        <taxon>Bacteria</taxon>
        <taxon>Bacillati</taxon>
        <taxon>Bacillota</taxon>
        <taxon>Clostridia</taxon>
        <taxon>Eubacteriales</taxon>
        <taxon>Oscillospiraceae</taxon>
        <taxon>Faecalibacterium</taxon>
    </lineage>
</organism>
<proteinExistence type="predicted"/>
<gene>
    <name evidence="1" type="ORF">FPPS064S07_00465</name>
</gene>
<dbReference type="RefSeq" id="WP_243120111.1">
    <property type="nucleotide sequence ID" value="NZ_CABHMY010000100.1"/>
</dbReference>
<name>A0A564TKZ1_9FIRM</name>
<accession>A0A564TKZ1</accession>
<evidence type="ECO:0000313" key="1">
    <source>
        <dbReference type="EMBL" id="VUX07928.1"/>
    </source>
</evidence>
<reference evidence="1 2" key="1">
    <citation type="submission" date="2019-07" db="EMBL/GenBank/DDBJ databases">
        <authorList>
            <person name="Hibberd C M."/>
            <person name="Gehrig L. J."/>
            <person name="Chang H.-W."/>
            <person name="Venkatesh S."/>
        </authorList>
    </citation>
    <scope>NUCLEOTIDE SEQUENCE [LARGE SCALE GENOMIC DNA]</scope>
    <source>
        <strain evidence="1">Faecalibacterium_prausnitzii_JG_BgPS064</strain>
    </source>
</reference>
<dbReference type="Proteomes" id="UP000406184">
    <property type="component" value="Unassembled WGS sequence"/>
</dbReference>
<keyword evidence="2" id="KW-1185">Reference proteome</keyword>
<protein>
    <submittedName>
        <fullName evidence="1">Uncharacterized protein</fullName>
    </submittedName>
</protein>
<dbReference type="AlphaFoldDB" id="A0A564TKZ1"/>
<evidence type="ECO:0000313" key="2">
    <source>
        <dbReference type="Proteomes" id="UP000406184"/>
    </source>
</evidence>